<keyword evidence="3" id="KW-1185">Reference proteome</keyword>
<dbReference type="OrthoDB" id="2503257at2759"/>
<sequence>MARILERLAFWRKKQPKSELNKNRNNTTSRPIPQPTSSTNAPPEVITTTATSFLVPDLDDIRPFVTSTSNPISMRDLLNAISGNNPLQQQILTTQESASTRDNDINIQIKNNIYQQLSLKTKRKLDDFQEDNNQFSSLSSWNSSQQSQNQHTICRATHVAIETPTQSKKPKLVSINSSDQDIERLPPNHNPSSSPARQPIRPSSVPQPILGLPSHIWYQILSYNQLDTLQALIPDHPSSKSTDRTLQSTNAIRPSKVLANDLKLALDAQQNRHALIGICKTLSPIAHKAAWSTLVLGTARMVDRIAQRFEADSQLATRVQTCIITLLPPSSCPRAAIKLNTPRKSVTAGTPRTPKQNYPPSRPSHPSVRKIQLQNQPDGSPNNKQSLSLARQALITSSHSRSAQKCERFHSVLIPSAPLDKKLATSRNTKLNSISPSAIDKQKPRLGDHSHENDDEMGEGSEEYLNEIVLAGSLPSLFLSLARSIKVCCVVGEERLGTRGLKSLSVLSGLLGGLQELYIEGGGQFNDLATLVDGLRSSTIRGKGAALRVISITGPHSTLSFQSGHPVPPSTFQTHRIPSNSSTSTARSTLTCSLAQSTSSIRSSLSMKPLPNHLSLEHLLLGNGIPLTPERLHWLIVSSTAVIPEAGLRSLKVCLQADVDQPNLSSSVNSNSSFGSAGGRKTLSGRALLSRTFERIGGSLEWLSIDEDWNLPLTSSSSNESQPKKRVCFEGVQQPGPGEGIIEEPIAFCTKLESLSLPDGPLCSSGLLAILPFTLRTIEIFDVISSYGNREADQQSGFTPDDLWQAHSQAALFGLKTIRIVASSSTSESSSSTNHPIFKKWKRTPTLALDHLQRAGVQFLWIS</sequence>
<dbReference type="EMBL" id="AJIL01000016">
    <property type="protein sequence ID" value="KNF03690.1"/>
    <property type="molecule type" value="Genomic_DNA"/>
</dbReference>
<proteinExistence type="predicted"/>
<feature type="compositionally biased region" description="Polar residues" evidence="1">
    <location>
        <begin position="425"/>
        <end position="436"/>
    </location>
</feature>
<gene>
    <name evidence="2" type="ORF">PSTG_03211</name>
</gene>
<feature type="compositionally biased region" description="Basic and acidic residues" evidence="1">
    <location>
        <begin position="440"/>
        <end position="452"/>
    </location>
</feature>
<evidence type="ECO:0000313" key="2">
    <source>
        <dbReference type="EMBL" id="KNF03690.1"/>
    </source>
</evidence>
<evidence type="ECO:0000313" key="3">
    <source>
        <dbReference type="Proteomes" id="UP000054564"/>
    </source>
</evidence>
<feature type="region of interest" description="Disordered" evidence="1">
    <location>
        <begin position="340"/>
        <end position="385"/>
    </location>
</feature>
<accession>A0A0L0VXE0</accession>
<protein>
    <submittedName>
        <fullName evidence="2">Uncharacterized protein</fullName>
    </submittedName>
</protein>
<comment type="caution">
    <text evidence="2">The sequence shown here is derived from an EMBL/GenBank/DDBJ whole genome shotgun (WGS) entry which is preliminary data.</text>
</comment>
<feature type="region of interest" description="Disordered" evidence="1">
    <location>
        <begin position="424"/>
        <end position="458"/>
    </location>
</feature>
<feature type="compositionally biased region" description="Polar residues" evidence="1">
    <location>
        <begin position="372"/>
        <end position="385"/>
    </location>
</feature>
<evidence type="ECO:0000256" key="1">
    <source>
        <dbReference type="SAM" id="MobiDB-lite"/>
    </source>
</evidence>
<organism evidence="2 3">
    <name type="scientific">Puccinia striiformis f. sp. tritici PST-78</name>
    <dbReference type="NCBI Taxonomy" id="1165861"/>
    <lineage>
        <taxon>Eukaryota</taxon>
        <taxon>Fungi</taxon>
        <taxon>Dikarya</taxon>
        <taxon>Basidiomycota</taxon>
        <taxon>Pucciniomycotina</taxon>
        <taxon>Pucciniomycetes</taxon>
        <taxon>Pucciniales</taxon>
        <taxon>Pucciniaceae</taxon>
        <taxon>Puccinia</taxon>
    </lineage>
</organism>
<dbReference type="Proteomes" id="UP000054564">
    <property type="component" value="Unassembled WGS sequence"/>
</dbReference>
<feature type="compositionally biased region" description="Polar residues" evidence="1">
    <location>
        <begin position="342"/>
        <end position="359"/>
    </location>
</feature>
<dbReference type="AlphaFoldDB" id="A0A0L0VXE0"/>
<feature type="region of interest" description="Disordered" evidence="1">
    <location>
        <begin position="180"/>
        <end position="205"/>
    </location>
</feature>
<feature type="compositionally biased region" description="Polar residues" evidence="1">
    <location>
        <begin position="23"/>
        <end position="44"/>
    </location>
</feature>
<reference evidence="3" key="1">
    <citation type="submission" date="2014-03" db="EMBL/GenBank/DDBJ databases">
        <title>The Genome Sequence of Puccinia striiformis f. sp. tritici PST-78.</title>
        <authorList>
            <consortium name="The Broad Institute Genome Sequencing Platform"/>
            <person name="Cuomo C."/>
            <person name="Hulbert S."/>
            <person name="Chen X."/>
            <person name="Walker B."/>
            <person name="Young S.K."/>
            <person name="Zeng Q."/>
            <person name="Gargeya S."/>
            <person name="Fitzgerald M."/>
            <person name="Haas B."/>
            <person name="Abouelleil A."/>
            <person name="Alvarado L."/>
            <person name="Arachchi H.M."/>
            <person name="Berlin A.M."/>
            <person name="Chapman S.B."/>
            <person name="Goldberg J."/>
            <person name="Griggs A."/>
            <person name="Gujja S."/>
            <person name="Hansen M."/>
            <person name="Howarth C."/>
            <person name="Imamovic A."/>
            <person name="Larimer J."/>
            <person name="McCowan C."/>
            <person name="Montmayeur A."/>
            <person name="Murphy C."/>
            <person name="Neiman D."/>
            <person name="Pearson M."/>
            <person name="Priest M."/>
            <person name="Roberts A."/>
            <person name="Saif S."/>
            <person name="Shea T."/>
            <person name="Sisk P."/>
            <person name="Sykes S."/>
            <person name="Wortman J."/>
            <person name="Nusbaum C."/>
            <person name="Birren B."/>
        </authorList>
    </citation>
    <scope>NUCLEOTIDE SEQUENCE [LARGE SCALE GENOMIC DNA]</scope>
    <source>
        <strain evidence="3">race PST-78</strain>
    </source>
</reference>
<name>A0A0L0VXE0_9BASI</name>
<feature type="region of interest" description="Disordered" evidence="1">
    <location>
        <begin position="15"/>
        <end position="44"/>
    </location>
</feature>